<feature type="compositionally biased region" description="Acidic residues" evidence="1">
    <location>
        <begin position="19"/>
        <end position="31"/>
    </location>
</feature>
<sequence length="37" mass="4073">MTDAYSTPMIEKFPTLETPEPEITEIVDGSDEAVLAM</sequence>
<comment type="caution">
    <text evidence="2">The sequence shown here is derived from an EMBL/GenBank/DDBJ whole genome shotgun (WGS) entry which is preliminary data.</text>
</comment>
<organism evidence="2 3">
    <name type="scientific">Trifolium medium</name>
    <dbReference type="NCBI Taxonomy" id="97028"/>
    <lineage>
        <taxon>Eukaryota</taxon>
        <taxon>Viridiplantae</taxon>
        <taxon>Streptophyta</taxon>
        <taxon>Embryophyta</taxon>
        <taxon>Tracheophyta</taxon>
        <taxon>Spermatophyta</taxon>
        <taxon>Magnoliopsida</taxon>
        <taxon>eudicotyledons</taxon>
        <taxon>Gunneridae</taxon>
        <taxon>Pentapetalae</taxon>
        <taxon>rosids</taxon>
        <taxon>fabids</taxon>
        <taxon>Fabales</taxon>
        <taxon>Fabaceae</taxon>
        <taxon>Papilionoideae</taxon>
        <taxon>50 kb inversion clade</taxon>
        <taxon>NPAAA clade</taxon>
        <taxon>Hologalegina</taxon>
        <taxon>IRL clade</taxon>
        <taxon>Trifolieae</taxon>
        <taxon>Trifolium</taxon>
    </lineage>
</organism>
<accession>A0A392V372</accession>
<protein>
    <submittedName>
        <fullName evidence="2">Uncharacterized protein</fullName>
    </submittedName>
</protein>
<dbReference type="EMBL" id="LXQA011029247">
    <property type="protein sequence ID" value="MCI81852.1"/>
    <property type="molecule type" value="Genomic_DNA"/>
</dbReference>
<dbReference type="AlphaFoldDB" id="A0A392V372"/>
<evidence type="ECO:0000256" key="1">
    <source>
        <dbReference type="SAM" id="MobiDB-lite"/>
    </source>
</evidence>
<keyword evidence="3" id="KW-1185">Reference proteome</keyword>
<evidence type="ECO:0000313" key="3">
    <source>
        <dbReference type="Proteomes" id="UP000265520"/>
    </source>
</evidence>
<name>A0A392V372_9FABA</name>
<feature type="non-terminal residue" evidence="2">
    <location>
        <position position="37"/>
    </location>
</feature>
<feature type="region of interest" description="Disordered" evidence="1">
    <location>
        <begin position="1"/>
        <end position="37"/>
    </location>
</feature>
<reference evidence="2 3" key="1">
    <citation type="journal article" date="2018" name="Front. Plant Sci.">
        <title>Red Clover (Trifolium pratense) and Zigzag Clover (T. medium) - A Picture of Genomic Similarities and Differences.</title>
        <authorList>
            <person name="Dluhosova J."/>
            <person name="Istvanek J."/>
            <person name="Nedelnik J."/>
            <person name="Repkova J."/>
        </authorList>
    </citation>
    <scope>NUCLEOTIDE SEQUENCE [LARGE SCALE GENOMIC DNA]</scope>
    <source>
        <strain evidence="3">cv. 10/8</strain>
        <tissue evidence="2">Leaf</tissue>
    </source>
</reference>
<proteinExistence type="predicted"/>
<evidence type="ECO:0000313" key="2">
    <source>
        <dbReference type="EMBL" id="MCI81852.1"/>
    </source>
</evidence>
<dbReference type="Proteomes" id="UP000265520">
    <property type="component" value="Unassembled WGS sequence"/>
</dbReference>